<evidence type="ECO:0000313" key="1">
    <source>
        <dbReference type="EMBL" id="QDQ25216.1"/>
    </source>
</evidence>
<organism evidence="1 2">
    <name type="scientific">Chitinimonas arctica</name>
    <dbReference type="NCBI Taxonomy" id="2594795"/>
    <lineage>
        <taxon>Bacteria</taxon>
        <taxon>Pseudomonadati</taxon>
        <taxon>Pseudomonadota</taxon>
        <taxon>Betaproteobacteria</taxon>
        <taxon>Neisseriales</taxon>
        <taxon>Chitinibacteraceae</taxon>
        <taxon>Chitinimonas</taxon>
    </lineage>
</organism>
<dbReference type="KEGG" id="cari:FNU76_01980"/>
<dbReference type="AlphaFoldDB" id="A0A516SAP8"/>
<accession>A0A516SAP8</accession>
<dbReference type="RefSeq" id="WP_143856141.1">
    <property type="nucleotide sequence ID" value="NZ_CP041730.1"/>
</dbReference>
<name>A0A516SAP8_9NEIS</name>
<evidence type="ECO:0000313" key="2">
    <source>
        <dbReference type="Proteomes" id="UP000317550"/>
    </source>
</evidence>
<protein>
    <submittedName>
        <fullName evidence="1">Uncharacterized protein</fullName>
    </submittedName>
</protein>
<gene>
    <name evidence="1" type="ORF">FNU76_01980</name>
</gene>
<dbReference type="EMBL" id="CP041730">
    <property type="protein sequence ID" value="QDQ25216.1"/>
    <property type="molecule type" value="Genomic_DNA"/>
</dbReference>
<dbReference type="OrthoDB" id="5879449at2"/>
<keyword evidence="2" id="KW-1185">Reference proteome</keyword>
<proteinExistence type="predicted"/>
<sequence>MESMIEKCSHRLVGEAFSDWKNTPTLPYVFERLADINAGRLECLTLFTTDGKNMMFLGKPGLTHICLFASDKETYIFDNGTADTTKVDIAGDYWPSFQLCRDGQRSKDIAREFCISGRPLAAQKWIHYVES</sequence>
<reference evidence="2" key="1">
    <citation type="submission" date="2019-07" db="EMBL/GenBank/DDBJ databases">
        <title>Chitinimonas sp. nov., isolated from Ny-Alesund, arctica soil.</title>
        <authorList>
            <person name="Xu Q."/>
            <person name="Peng F."/>
        </authorList>
    </citation>
    <scope>NUCLEOTIDE SEQUENCE [LARGE SCALE GENOMIC DNA]</scope>
    <source>
        <strain evidence="2">R3-44</strain>
    </source>
</reference>
<dbReference type="Proteomes" id="UP000317550">
    <property type="component" value="Chromosome"/>
</dbReference>